<evidence type="ECO:0000313" key="6">
    <source>
        <dbReference type="EMBL" id="UWM54208.1"/>
    </source>
</evidence>
<evidence type="ECO:0000259" key="5">
    <source>
        <dbReference type="PROSITE" id="PS51118"/>
    </source>
</evidence>
<dbReference type="GeneID" id="74944573"/>
<dbReference type="KEGG" id="ssai:N0B31_19085"/>
<sequence length="163" mass="17857">MTEGDSADETTPSCTGATDGGGAEPDRGREAARARRDALSPAERERVERTVVDLLDLLGKAHTMAILKTFAFSEGPLRFSELESRVGVAPNTLTERLKELTAAGLLHREAFDEVPPRVEYEATEKARALFPAFGHFYRWAEEHRLDERTGTTLPTGETAGDGR</sequence>
<evidence type="ECO:0000256" key="3">
    <source>
        <dbReference type="ARBA" id="ARBA00023163"/>
    </source>
</evidence>
<accession>A0A9E7R2D1</accession>
<dbReference type="Gene3D" id="1.10.10.10">
    <property type="entry name" value="Winged helix-like DNA-binding domain superfamily/Winged helix DNA-binding domain"/>
    <property type="match status" value="1"/>
</dbReference>
<dbReference type="InterPro" id="IPR011991">
    <property type="entry name" value="ArsR-like_HTH"/>
</dbReference>
<protein>
    <submittedName>
        <fullName evidence="6">Helix-turn-helix transcriptional regulator</fullName>
    </submittedName>
</protein>
<feature type="region of interest" description="Disordered" evidence="4">
    <location>
        <begin position="1"/>
        <end position="42"/>
    </location>
</feature>
<evidence type="ECO:0000256" key="2">
    <source>
        <dbReference type="ARBA" id="ARBA00023125"/>
    </source>
</evidence>
<organism evidence="6 7">
    <name type="scientific">Salinirubellus salinus</name>
    <dbReference type="NCBI Taxonomy" id="1364945"/>
    <lineage>
        <taxon>Archaea</taxon>
        <taxon>Methanobacteriati</taxon>
        <taxon>Methanobacteriota</taxon>
        <taxon>Stenosarchaea group</taxon>
        <taxon>Halobacteria</taxon>
        <taxon>Halobacteriales</taxon>
        <taxon>Natronomonadaceae</taxon>
        <taxon>Salinirubellus</taxon>
    </lineage>
</organism>
<dbReference type="EMBL" id="CP104003">
    <property type="protein sequence ID" value="UWM54208.1"/>
    <property type="molecule type" value="Genomic_DNA"/>
</dbReference>
<dbReference type="PANTHER" id="PTHR33204:SF18">
    <property type="entry name" value="TRANSCRIPTIONAL REGULATORY PROTEIN"/>
    <property type="match status" value="1"/>
</dbReference>
<proteinExistence type="predicted"/>
<keyword evidence="1" id="KW-0805">Transcription regulation</keyword>
<dbReference type="InterPro" id="IPR036390">
    <property type="entry name" value="WH_DNA-bd_sf"/>
</dbReference>
<feature type="domain" description="HTH hxlR-type" evidence="5">
    <location>
        <begin position="40"/>
        <end position="148"/>
    </location>
</feature>
<dbReference type="SUPFAM" id="SSF46785">
    <property type="entry name" value="Winged helix' DNA-binding domain"/>
    <property type="match status" value="1"/>
</dbReference>
<dbReference type="Proteomes" id="UP001057580">
    <property type="component" value="Chromosome"/>
</dbReference>
<evidence type="ECO:0000256" key="4">
    <source>
        <dbReference type="SAM" id="MobiDB-lite"/>
    </source>
</evidence>
<dbReference type="InterPro" id="IPR036388">
    <property type="entry name" value="WH-like_DNA-bd_sf"/>
</dbReference>
<dbReference type="InterPro" id="IPR002577">
    <property type="entry name" value="HTH_HxlR"/>
</dbReference>
<dbReference type="PROSITE" id="PS51118">
    <property type="entry name" value="HTH_HXLR"/>
    <property type="match status" value="1"/>
</dbReference>
<dbReference type="GO" id="GO:0003677">
    <property type="term" value="F:DNA binding"/>
    <property type="evidence" value="ECO:0007669"/>
    <property type="project" value="UniProtKB-KW"/>
</dbReference>
<keyword evidence="2" id="KW-0238">DNA-binding</keyword>
<keyword evidence="7" id="KW-1185">Reference proteome</keyword>
<reference evidence="6" key="1">
    <citation type="submission" date="2022-09" db="EMBL/GenBank/DDBJ databases">
        <title>Diverse halophilic archaea isolated from saline environments.</title>
        <authorList>
            <person name="Cui H.-L."/>
        </authorList>
    </citation>
    <scope>NUCLEOTIDE SEQUENCE</scope>
    <source>
        <strain evidence="6">ZS-35-S2</strain>
    </source>
</reference>
<dbReference type="CDD" id="cd00090">
    <property type="entry name" value="HTH_ARSR"/>
    <property type="match status" value="1"/>
</dbReference>
<keyword evidence="3" id="KW-0804">Transcription</keyword>
<evidence type="ECO:0000256" key="1">
    <source>
        <dbReference type="ARBA" id="ARBA00023015"/>
    </source>
</evidence>
<name>A0A9E7R2D1_9EURY</name>
<dbReference type="RefSeq" id="WP_260593202.1">
    <property type="nucleotide sequence ID" value="NZ_CP104003.1"/>
</dbReference>
<dbReference type="Pfam" id="PF01638">
    <property type="entry name" value="HxlR"/>
    <property type="match status" value="1"/>
</dbReference>
<dbReference type="AlphaFoldDB" id="A0A9E7R2D1"/>
<gene>
    <name evidence="6" type="ORF">N0B31_19085</name>
</gene>
<feature type="compositionally biased region" description="Basic and acidic residues" evidence="4">
    <location>
        <begin position="24"/>
        <end position="42"/>
    </location>
</feature>
<evidence type="ECO:0000313" key="7">
    <source>
        <dbReference type="Proteomes" id="UP001057580"/>
    </source>
</evidence>
<dbReference type="PANTHER" id="PTHR33204">
    <property type="entry name" value="TRANSCRIPTIONAL REGULATOR, MARR FAMILY"/>
    <property type="match status" value="1"/>
</dbReference>